<comment type="caution">
    <text evidence="3">The sequence shown here is derived from an EMBL/GenBank/DDBJ whole genome shotgun (WGS) entry which is preliminary data.</text>
</comment>
<proteinExistence type="predicted"/>
<protein>
    <submittedName>
        <fullName evidence="3">Glutamine--fructose-6-phosphate aminotransferase</fullName>
    </submittedName>
</protein>
<dbReference type="PANTHER" id="PTHR10937">
    <property type="entry name" value="GLUCOSAMINE--FRUCTOSE-6-PHOSPHATE AMINOTRANSFERASE, ISOMERIZING"/>
    <property type="match status" value="1"/>
</dbReference>
<dbReference type="PROSITE" id="PS51464">
    <property type="entry name" value="SIS"/>
    <property type="match status" value="2"/>
</dbReference>
<dbReference type="AlphaFoldDB" id="A0A0M9ALS8"/>
<dbReference type="Pfam" id="PF01380">
    <property type="entry name" value="SIS"/>
    <property type="match status" value="1"/>
</dbReference>
<evidence type="ECO:0000256" key="1">
    <source>
        <dbReference type="ARBA" id="ARBA00022737"/>
    </source>
</evidence>
<dbReference type="GO" id="GO:0097367">
    <property type="term" value="F:carbohydrate derivative binding"/>
    <property type="evidence" value="ECO:0007669"/>
    <property type="project" value="InterPro"/>
</dbReference>
<dbReference type="RefSeq" id="WP_053967774.1">
    <property type="nucleotide sequence ID" value="NZ_LIUF01000002.1"/>
</dbReference>
<keyword evidence="4" id="KW-1185">Reference proteome</keyword>
<evidence type="ECO:0000313" key="4">
    <source>
        <dbReference type="Proteomes" id="UP000037729"/>
    </source>
</evidence>
<dbReference type="SUPFAM" id="SSF53697">
    <property type="entry name" value="SIS domain"/>
    <property type="match status" value="1"/>
</dbReference>
<feature type="domain" description="SIS" evidence="2">
    <location>
        <begin position="186"/>
        <end position="322"/>
    </location>
</feature>
<dbReference type="STRING" id="1705562.AMS69_09315"/>
<dbReference type="PATRIC" id="fig|1705562.3.peg.2959"/>
<dbReference type="GO" id="GO:0004360">
    <property type="term" value="F:glutamine-fructose-6-phosphate transaminase (isomerizing) activity"/>
    <property type="evidence" value="ECO:0007669"/>
    <property type="project" value="TreeGrafter"/>
</dbReference>
<dbReference type="OrthoDB" id="372195at2157"/>
<dbReference type="Proteomes" id="UP000037729">
    <property type="component" value="Unassembled WGS sequence"/>
</dbReference>
<evidence type="ECO:0000313" key="3">
    <source>
        <dbReference type="EMBL" id="KOX94098.1"/>
    </source>
</evidence>
<dbReference type="PANTHER" id="PTHR10937:SF0">
    <property type="entry name" value="GLUTAMINE--FRUCTOSE-6-PHOSPHATE TRANSAMINASE (ISOMERIZING)"/>
    <property type="match status" value="1"/>
</dbReference>
<keyword evidence="3" id="KW-0808">Transferase</keyword>
<dbReference type="InterPro" id="IPR046348">
    <property type="entry name" value="SIS_dom_sf"/>
</dbReference>
<sequence length="335" mass="35641">MTTHAVYDEIRTGIDRLNDFEMSTRDLSEPRKRIANANRVHFIGCGSSYWTGVIGQYAAFQSGIDATAYAASEYLFAGPPITEQTVVVAYSQSGETSETVTAARRAKERGAAVIGITNSNGSSLGTVADVALVTPAGTEKAVLATKTVDAALMLTLSLLGGKYSERTPSELQRTCRNVLNQDFKAAVAVLSEATTLYTLGRGIEYGLAGEAATKFGEGALLHTTPLPTPEISHGPIANAAGEPALVIAAHESKSALTSEVVSKLRDADVTTIVLRRPTNNYGGDISIELPPQSPDHPIVPLKILQSLTYKTAVKKGYNPDDPPELSKHIEWSALR</sequence>
<dbReference type="InterPro" id="IPR035490">
    <property type="entry name" value="GlmS/FrlB_SIS"/>
</dbReference>
<keyword evidence="3" id="KW-0032">Aminotransferase</keyword>
<organism evidence="3 4">
    <name type="scientific">Haloarcula rubripromontorii</name>
    <dbReference type="NCBI Taxonomy" id="1705562"/>
    <lineage>
        <taxon>Archaea</taxon>
        <taxon>Methanobacteriati</taxon>
        <taxon>Methanobacteriota</taxon>
        <taxon>Stenosarchaea group</taxon>
        <taxon>Halobacteria</taxon>
        <taxon>Halobacteriales</taxon>
        <taxon>Haloarculaceae</taxon>
        <taxon>Haloarcula</taxon>
    </lineage>
</organism>
<evidence type="ECO:0000259" key="2">
    <source>
        <dbReference type="PROSITE" id="PS51464"/>
    </source>
</evidence>
<dbReference type="CDD" id="cd05009">
    <property type="entry name" value="SIS_GlmS_GlmD_2"/>
    <property type="match status" value="1"/>
</dbReference>
<dbReference type="GO" id="GO:0006487">
    <property type="term" value="P:protein N-linked glycosylation"/>
    <property type="evidence" value="ECO:0007669"/>
    <property type="project" value="TreeGrafter"/>
</dbReference>
<name>A0A0M9ALS8_9EURY</name>
<gene>
    <name evidence="3" type="ORF">AMS69_09315</name>
</gene>
<feature type="domain" description="SIS" evidence="2">
    <location>
        <begin position="30"/>
        <end position="168"/>
    </location>
</feature>
<dbReference type="Gene3D" id="3.40.50.10490">
    <property type="entry name" value="Glucose-6-phosphate isomerase like protein, domain 1"/>
    <property type="match status" value="2"/>
</dbReference>
<accession>A0A0M9ALS8</accession>
<dbReference type="InterPro" id="IPR035466">
    <property type="entry name" value="GlmS/AgaS_SIS"/>
</dbReference>
<dbReference type="InterPro" id="IPR001347">
    <property type="entry name" value="SIS_dom"/>
</dbReference>
<reference evidence="3 4" key="1">
    <citation type="submission" date="2015-08" db="EMBL/GenBank/DDBJ databases">
        <title>Genomes of Isolates from Cabo Rojo, PR.</title>
        <authorList>
            <person name="Sanchez-Nieves R.L."/>
            <person name="Montalvo-Rodriguez R."/>
        </authorList>
    </citation>
    <scope>NUCLEOTIDE SEQUENCE [LARGE SCALE GENOMIC DNA]</scope>
    <source>
        <strain evidence="3 4">SL3</strain>
    </source>
</reference>
<dbReference type="CDD" id="cd05008">
    <property type="entry name" value="SIS_GlmS_GlmD_1"/>
    <property type="match status" value="1"/>
</dbReference>
<dbReference type="GO" id="GO:0006047">
    <property type="term" value="P:UDP-N-acetylglucosamine metabolic process"/>
    <property type="evidence" value="ECO:0007669"/>
    <property type="project" value="TreeGrafter"/>
</dbReference>
<dbReference type="EMBL" id="LIUF01000002">
    <property type="protein sequence ID" value="KOX94098.1"/>
    <property type="molecule type" value="Genomic_DNA"/>
</dbReference>
<keyword evidence="1" id="KW-0677">Repeat</keyword>
<dbReference type="GO" id="GO:0006002">
    <property type="term" value="P:fructose 6-phosphate metabolic process"/>
    <property type="evidence" value="ECO:0007669"/>
    <property type="project" value="TreeGrafter"/>
</dbReference>